<evidence type="ECO:0000313" key="4">
    <source>
        <dbReference type="Proteomes" id="UP000053989"/>
    </source>
</evidence>
<organism evidence="3 4">
    <name type="scientific">Scleroderma citrinum Foug A</name>
    <dbReference type="NCBI Taxonomy" id="1036808"/>
    <lineage>
        <taxon>Eukaryota</taxon>
        <taxon>Fungi</taxon>
        <taxon>Dikarya</taxon>
        <taxon>Basidiomycota</taxon>
        <taxon>Agaricomycotina</taxon>
        <taxon>Agaricomycetes</taxon>
        <taxon>Agaricomycetidae</taxon>
        <taxon>Boletales</taxon>
        <taxon>Sclerodermatineae</taxon>
        <taxon>Sclerodermataceae</taxon>
        <taxon>Scleroderma</taxon>
    </lineage>
</organism>
<feature type="domain" description="DNA helicase Pif1-like DEAD-box helicase" evidence="2">
    <location>
        <begin position="5"/>
        <end position="85"/>
    </location>
</feature>
<dbReference type="PANTHER" id="PTHR10492:SF57">
    <property type="entry name" value="ATP-DEPENDENT DNA HELICASE"/>
    <property type="match status" value="1"/>
</dbReference>
<keyword evidence="1" id="KW-0234">DNA repair</keyword>
<dbReference type="PANTHER" id="PTHR10492">
    <property type="match status" value="1"/>
</dbReference>
<keyword evidence="1" id="KW-0378">Hydrolase</keyword>
<protein>
    <recommendedName>
        <fullName evidence="1">ATP-dependent DNA helicase</fullName>
        <ecNumber evidence="1">5.6.2.3</ecNumber>
    </recommendedName>
</protein>
<dbReference type="Proteomes" id="UP000053989">
    <property type="component" value="Unassembled WGS sequence"/>
</dbReference>
<evidence type="ECO:0000259" key="2">
    <source>
        <dbReference type="Pfam" id="PF05970"/>
    </source>
</evidence>
<dbReference type="HOGENOM" id="CLU_001324_8_2_1"/>
<comment type="catalytic activity">
    <reaction evidence="1">
        <text>ATP + H2O = ADP + phosphate + H(+)</text>
        <dbReference type="Rhea" id="RHEA:13065"/>
        <dbReference type="ChEBI" id="CHEBI:15377"/>
        <dbReference type="ChEBI" id="CHEBI:15378"/>
        <dbReference type="ChEBI" id="CHEBI:30616"/>
        <dbReference type="ChEBI" id="CHEBI:43474"/>
        <dbReference type="ChEBI" id="CHEBI:456216"/>
        <dbReference type="EC" id="5.6.2.3"/>
    </reaction>
</comment>
<keyword evidence="4" id="KW-1185">Reference proteome</keyword>
<keyword evidence="1" id="KW-0227">DNA damage</keyword>
<proteinExistence type="inferred from homology"/>
<feature type="non-terminal residue" evidence="3">
    <location>
        <position position="87"/>
    </location>
</feature>
<dbReference type="GO" id="GO:0006281">
    <property type="term" value="P:DNA repair"/>
    <property type="evidence" value="ECO:0007669"/>
    <property type="project" value="UniProtKB-KW"/>
</dbReference>
<dbReference type="GO" id="GO:0043139">
    <property type="term" value="F:5'-3' DNA helicase activity"/>
    <property type="evidence" value="ECO:0007669"/>
    <property type="project" value="UniProtKB-EC"/>
</dbReference>
<dbReference type="OrthoDB" id="3366231at2759"/>
<dbReference type="GO" id="GO:0005524">
    <property type="term" value="F:ATP binding"/>
    <property type="evidence" value="ECO:0007669"/>
    <property type="project" value="UniProtKB-KW"/>
</dbReference>
<accession>A0A0C3DYV3</accession>
<evidence type="ECO:0000256" key="1">
    <source>
        <dbReference type="RuleBase" id="RU363044"/>
    </source>
</evidence>
<dbReference type="Gene3D" id="3.40.50.300">
    <property type="entry name" value="P-loop containing nucleotide triphosphate hydrolases"/>
    <property type="match status" value="1"/>
</dbReference>
<dbReference type="STRING" id="1036808.A0A0C3DYV3"/>
<comment type="cofactor">
    <cofactor evidence="1">
        <name>Mg(2+)</name>
        <dbReference type="ChEBI" id="CHEBI:18420"/>
    </cofactor>
</comment>
<gene>
    <name evidence="3" type="ORF">SCLCIDRAFT_97100</name>
</gene>
<sequence>VPVNDKNEMLQSPIKASDSCGELIKQASIIIWDEGPMVNRTVLACIEEVCHTVMENDQPFGGKIVIVLVDFCQTCPVVRAGTCTQVI</sequence>
<comment type="similarity">
    <text evidence="1">Belongs to the helicase family.</text>
</comment>
<dbReference type="InterPro" id="IPR010285">
    <property type="entry name" value="DNA_helicase_pif1-like_DEAD"/>
</dbReference>
<dbReference type="EC" id="5.6.2.3" evidence="1"/>
<evidence type="ECO:0000313" key="3">
    <source>
        <dbReference type="EMBL" id="KIM65720.1"/>
    </source>
</evidence>
<keyword evidence="1" id="KW-0347">Helicase</keyword>
<reference evidence="3 4" key="1">
    <citation type="submission" date="2014-04" db="EMBL/GenBank/DDBJ databases">
        <authorList>
            <consortium name="DOE Joint Genome Institute"/>
            <person name="Kuo A."/>
            <person name="Kohler A."/>
            <person name="Nagy L.G."/>
            <person name="Floudas D."/>
            <person name="Copeland A."/>
            <person name="Barry K.W."/>
            <person name="Cichocki N."/>
            <person name="Veneault-Fourrey C."/>
            <person name="LaButti K."/>
            <person name="Lindquist E.A."/>
            <person name="Lipzen A."/>
            <person name="Lundell T."/>
            <person name="Morin E."/>
            <person name="Murat C."/>
            <person name="Sun H."/>
            <person name="Tunlid A."/>
            <person name="Henrissat B."/>
            <person name="Grigoriev I.V."/>
            <person name="Hibbett D.S."/>
            <person name="Martin F."/>
            <person name="Nordberg H.P."/>
            <person name="Cantor M.N."/>
            <person name="Hua S.X."/>
        </authorList>
    </citation>
    <scope>NUCLEOTIDE SEQUENCE [LARGE SCALE GENOMIC DNA]</scope>
    <source>
        <strain evidence="3 4">Foug A</strain>
    </source>
</reference>
<keyword evidence="1" id="KW-0233">DNA recombination</keyword>
<dbReference type="Pfam" id="PF05970">
    <property type="entry name" value="PIF1"/>
    <property type="match status" value="1"/>
</dbReference>
<dbReference type="GO" id="GO:0000723">
    <property type="term" value="P:telomere maintenance"/>
    <property type="evidence" value="ECO:0007669"/>
    <property type="project" value="InterPro"/>
</dbReference>
<name>A0A0C3DYV3_9AGAM</name>
<dbReference type="EMBL" id="KN822021">
    <property type="protein sequence ID" value="KIM65720.1"/>
    <property type="molecule type" value="Genomic_DNA"/>
</dbReference>
<dbReference type="GO" id="GO:0006310">
    <property type="term" value="P:DNA recombination"/>
    <property type="evidence" value="ECO:0007669"/>
    <property type="project" value="UniProtKB-KW"/>
</dbReference>
<dbReference type="InParanoid" id="A0A0C3DYV3"/>
<dbReference type="GO" id="GO:0016887">
    <property type="term" value="F:ATP hydrolysis activity"/>
    <property type="evidence" value="ECO:0007669"/>
    <property type="project" value="RHEA"/>
</dbReference>
<reference evidence="4" key="2">
    <citation type="submission" date="2015-01" db="EMBL/GenBank/DDBJ databases">
        <title>Evolutionary Origins and Diversification of the Mycorrhizal Mutualists.</title>
        <authorList>
            <consortium name="DOE Joint Genome Institute"/>
            <consortium name="Mycorrhizal Genomics Consortium"/>
            <person name="Kohler A."/>
            <person name="Kuo A."/>
            <person name="Nagy L.G."/>
            <person name="Floudas D."/>
            <person name="Copeland A."/>
            <person name="Barry K.W."/>
            <person name="Cichocki N."/>
            <person name="Veneault-Fourrey C."/>
            <person name="LaButti K."/>
            <person name="Lindquist E.A."/>
            <person name="Lipzen A."/>
            <person name="Lundell T."/>
            <person name="Morin E."/>
            <person name="Murat C."/>
            <person name="Riley R."/>
            <person name="Ohm R."/>
            <person name="Sun H."/>
            <person name="Tunlid A."/>
            <person name="Henrissat B."/>
            <person name="Grigoriev I.V."/>
            <person name="Hibbett D.S."/>
            <person name="Martin F."/>
        </authorList>
    </citation>
    <scope>NUCLEOTIDE SEQUENCE [LARGE SCALE GENOMIC DNA]</scope>
    <source>
        <strain evidence="4">Foug A</strain>
    </source>
</reference>
<dbReference type="InterPro" id="IPR027417">
    <property type="entry name" value="P-loop_NTPase"/>
</dbReference>
<feature type="non-terminal residue" evidence="3">
    <location>
        <position position="1"/>
    </location>
</feature>
<keyword evidence="1" id="KW-0067">ATP-binding</keyword>
<dbReference type="AlphaFoldDB" id="A0A0C3DYV3"/>
<keyword evidence="1" id="KW-0547">Nucleotide-binding</keyword>